<dbReference type="InterPro" id="IPR029526">
    <property type="entry name" value="PGBD"/>
</dbReference>
<dbReference type="InterPro" id="IPR052638">
    <property type="entry name" value="PiggyBac_TE-derived"/>
</dbReference>
<evidence type="ECO:0000259" key="1">
    <source>
        <dbReference type="Pfam" id="PF13843"/>
    </source>
</evidence>
<dbReference type="Pfam" id="PF13843">
    <property type="entry name" value="DDE_Tnp_1_7"/>
    <property type="match status" value="1"/>
</dbReference>
<proteinExistence type="predicted"/>
<feature type="domain" description="PiggyBac transposable element-derived protein" evidence="1">
    <location>
        <begin position="50"/>
        <end position="175"/>
    </location>
</feature>
<dbReference type="PANTHER" id="PTHR47055:SF3">
    <property type="entry name" value="PHORBOL-ESTER_DAG-TYPE DOMAIN-CONTAINING PROTEIN"/>
    <property type="match status" value="1"/>
</dbReference>
<evidence type="ECO:0000313" key="3">
    <source>
        <dbReference type="Proteomes" id="UP000762676"/>
    </source>
</evidence>
<dbReference type="GO" id="GO:0043565">
    <property type="term" value="F:sequence-specific DNA binding"/>
    <property type="evidence" value="ECO:0007669"/>
    <property type="project" value="TreeGrafter"/>
</dbReference>
<gene>
    <name evidence="2" type="ORF">ElyMa_004604000</name>
</gene>
<dbReference type="AlphaFoldDB" id="A0AAV4HX96"/>
<accession>A0AAV4HX96</accession>
<dbReference type="Proteomes" id="UP000762676">
    <property type="component" value="Unassembled WGS sequence"/>
</dbReference>
<sequence>MTLTSQRDLDLIRDIAKNRHEWRTFIAEVRRGAAEAVRSHDSTDTINTPDGYLVQTKPYQGAGTVHTQPDLGIGGSVVMNLISVLPEEDKYCLCFDNLSLFTSPAITDKGCDATGTLHANRLNQCLLEGVDSMKEMKRGSMDHRLNSAENIILLHWNDNSVVTLGSTKHGISPLKKCAEIFSVRQEAHPSPLPECCQ</sequence>
<comment type="caution">
    <text evidence="2">The sequence shown here is derived from an EMBL/GenBank/DDBJ whole genome shotgun (WGS) entry which is preliminary data.</text>
</comment>
<dbReference type="EMBL" id="BMAT01009234">
    <property type="protein sequence ID" value="GFS02315.1"/>
    <property type="molecule type" value="Genomic_DNA"/>
</dbReference>
<reference evidence="2 3" key="1">
    <citation type="journal article" date="2021" name="Elife">
        <title>Chloroplast acquisition without the gene transfer in kleptoplastic sea slugs, Plakobranchus ocellatus.</title>
        <authorList>
            <person name="Maeda T."/>
            <person name="Takahashi S."/>
            <person name="Yoshida T."/>
            <person name="Shimamura S."/>
            <person name="Takaki Y."/>
            <person name="Nagai Y."/>
            <person name="Toyoda A."/>
            <person name="Suzuki Y."/>
            <person name="Arimoto A."/>
            <person name="Ishii H."/>
            <person name="Satoh N."/>
            <person name="Nishiyama T."/>
            <person name="Hasebe M."/>
            <person name="Maruyama T."/>
            <person name="Minagawa J."/>
            <person name="Obokata J."/>
            <person name="Shigenobu S."/>
        </authorList>
    </citation>
    <scope>NUCLEOTIDE SEQUENCE [LARGE SCALE GENOMIC DNA]</scope>
</reference>
<protein>
    <submittedName>
        <fullName evidence="2">PiggyBac transposable element-derived protein 1</fullName>
    </submittedName>
</protein>
<organism evidence="2 3">
    <name type="scientific">Elysia marginata</name>
    <dbReference type="NCBI Taxonomy" id="1093978"/>
    <lineage>
        <taxon>Eukaryota</taxon>
        <taxon>Metazoa</taxon>
        <taxon>Spiralia</taxon>
        <taxon>Lophotrochozoa</taxon>
        <taxon>Mollusca</taxon>
        <taxon>Gastropoda</taxon>
        <taxon>Heterobranchia</taxon>
        <taxon>Euthyneura</taxon>
        <taxon>Panpulmonata</taxon>
        <taxon>Sacoglossa</taxon>
        <taxon>Placobranchoidea</taxon>
        <taxon>Plakobranchidae</taxon>
        <taxon>Elysia</taxon>
    </lineage>
</organism>
<dbReference type="PANTHER" id="PTHR47055">
    <property type="entry name" value="DDE_TNP_1_7 DOMAIN-CONTAINING PROTEIN"/>
    <property type="match status" value="1"/>
</dbReference>
<evidence type="ECO:0000313" key="2">
    <source>
        <dbReference type="EMBL" id="GFS02315.1"/>
    </source>
</evidence>
<keyword evidence="3" id="KW-1185">Reference proteome</keyword>
<name>A0AAV4HX96_9GAST</name>